<feature type="compositionally biased region" description="Basic and acidic residues" evidence="5">
    <location>
        <begin position="253"/>
        <end position="277"/>
    </location>
</feature>
<evidence type="ECO:0000256" key="2">
    <source>
        <dbReference type="ARBA" id="ARBA00022771"/>
    </source>
</evidence>
<keyword evidence="3 4" id="KW-0862">Zinc</keyword>
<organism evidence="8 9">
    <name type="scientific">Ectocarpus siliculosus</name>
    <name type="common">Brown alga</name>
    <name type="synonym">Conferva siliculosa</name>
    <dbReference type="NCBI Taxonomy" id="2880"/>
    <lineage>
        <taxon>Eukaryota</taxon>
        <taxon>Sar</taxon>
        <taxon>Stramenopiles</taxon>
        <taxon>Ochrophyta</taxon>
        <taxon>PX clade</taxon>
        <taxon>Phaeophyceae</taxon>
        <taxon>Ectocarpales</taxon>
        <taxon>Ectocarpaceae</taxon>
        <taxon>Ectocarpus</taxon>
    </lineage>
</organism>
<dbReference type="SUPFAM" id="SSF49899">
    <property type="entry name" value="Concanavalin A-like lectins/glucanases"/>
    <property type="match status" value="1"/>
</dbReference>
<evidence type="ECO:0008006" key="10">
    <source>
        <dbReference type="Google" id="ProtNLM"/>
    </source>
</evidence>
<sequence length="635" mass="68276">MSAPANPTMSPLAGDAFRLPHVEKQQQQQHQHLVEFQGRTLCVSAHTAFSNGDNGNSSRASSVLESVFAALGVPKSAVGRLQEPWRLMCGGRFLAPDQYVPPLSVLRVWTGGLKGGKGGFGAMLRAMAKQAGAKPTTDFGACRDLQGRRLRHVNDEVRLQKWQENRERESRGEKVEEEKTQSGIENWHLGVPTWAEGAKPSYMKTRRKTVICQQWLDARKDRKAPQGAPPWWGCPRGRGCDFAHGKEELRGKGLEEFNQKDRKEKREKKQFDLDKYLESSSAEPMTQAMPSAVEQGLKAAARAGAKKAADHAEDAKGLLRMDLQGGQAGEKKSSSPGCSWMEVAGGDVELTEEGQAQGASEFGTARVVGVALRKKTWYFEVALLTAGLMQIGWADHTFVAGGPESGDGIGDVSGSWAYDGVRQQRWNEGQSDYGEAWKVGDIVGCLLEIDQASQTASMRFSLNGQDMGVAFDGVKLAPAAAEPGSSSLGLKVEPGFFPALSLEEGEAVIVNLGQSPFAHPPPDGFKAVIAARLGGGAVSVAARGPQANVGKTAGGDAEGEEGGGPRAPVDLEEFSCATDLAARFGPNRLKEELMSKGVKCGGTHYQRAARLFSLKRLAPEDYPQELFAKKAKKSS</sequence>
<feature type="domain" description="C3H1-type" evidence="6">
    <location>
        <begin position="206"/>
        <end position="247"/>
    </location>
</feature>
<dbReference type="eggNOG" id="KOG2827">
    <property type="taxonomic scope" value="Eukaryota"/>
</dbReference>
<dbReference type="GO" id="GO:0004842">
    <property type="term" value="F:ubiquitin-protein transferase activity"/>
    <property type="evidence" value="ECO:0007669"/>
    <property type="project" value="InterPro"/>
</dbReference>
<feature type="domain" description="B30.2/SPRY" evidence="7">
    <location>
        <begin position="301"/>
        <end position="517"/>
    </location>
</feature>
<dbReference type="InterPro" id="IPR000571">
    <property type="entry name" value="Znf_CCCH"/>
</dbReference>
<evidence type="ECO:0000313" key="8">
    <source>
        <dbReference type="EMBL" id="CBN79786.1"/>
    </source>
</evidence>
<evidence type="ECO:0000256" key="4">
    <source>
        <dbReference type="PROSITE-ProRule" id="PRU00723"/>
    </source>
</evidence>
<evidence type="ECO:0000256" key="1">
    <source>
        <dbReference type="ARBA" id="ARBA00022723"/>
    </source>
</evidence>
<evidence type="ECO:0000259" key="7">
    <source>
        <dbReference type="PROSITE" id="PS50188"/>
    </source>
</evidence>
<dbReference type="InterPro" id="IPR045129">
    <property type="entry name" value="RNF123/RKP/RSPRY1"/>
</dbReference>
<name>D8LEW6_ECTSI</name>
<dbReference type="OMA" id="TTDFGAC"/>
<dbReference type="GO" id="GO:0051603">
    <property type="term" value="P:proteolysis involved in protein catabolic process"/>
    <property type="evidence" value="ECO:0007669"/>
    <property type="project" value="TreeGrafter"/>
</dbReference>
<dbReference type="Proteomes" id="UP000002630">
    <property type="component" value="Linkage Group LG11"/>
</dbReference>
<dbReference type="Gene3D" id="4.10.1000.10">
    <property type="entry name" value="Zinc finger, CCCH-type"/>
    <property type="match status" value="1"/>
</dbReference>
<proteinExistence type="predicted"/>
<feature type="region of interest" description="Disordered" evidence="5">
    <location>
        <begin position="253"/>
        <end position="287"/>
    </location>
</feature>
<feature type="zinc finger region" description="C3H1-type" evidence="4">
    <location>
        <begin position="206"/>
        <end position="247"/>
    </location>
</feature>
<reference evidence="8 9" key="1">
    <citation type="journal article" date="2010" name="Nature">
        <title>The Ectocarpus genome and the independent evolution of multicellularity in brown algae.</title>
        <authorList>
            <person name="Cock J.M."/>
            <person name="Sterck L."/>
            <person name="Rouze P."/>
            <person name="Scornet D."/>
            <person name="Allen A.E."/>
            <person name="Amoutzias G."/>
            <person name="Anthouard V."/>
            <person name="Artiguenave F."/>
            <person name="Aury J.M."/>
            <person name="Badger J.H."/>
            <person name="Beszteri B."/>
            <person name="Billiau K."/>
            <person name="Bonnet E."/>
            <person name="Bothwell J.H."/>
            <person name="Bowler C."/>
            <person name="Boyen C."/>
            <person name="Brownlee C."/>
            <person name="Carrano C.J."/>
            <person name="Charrier B."/>
            <person name="Cho G.Y."/>
            <person name="Coelho S.M."/>
            <person name="Collen J."/>
            <person name="Corre E."/>
            <person name="Da Silva C."/>
            <person name="Delage L."/>
            <person name="Delaroque N."/>
            <person name="Dittami S.M."/>
            <person name="Doulbeau S."/>
            <person name="Elias M."/>
            <person name="Farnham G."/>
            <person name="Gachon C.M."/>
            <person name="Gschloessl B."/>
            <person name="Heesch S."/>
            <person name="Jabbari K."/>
            <person name="Jubin C."/>
            <person name="Kawai H."/>
            <person name="Kimura K."/>
            <person name="Kloareg B."/>
            <person name="Kupper F.C."/>
            <person name="Lang D."/>
            <person name="Le Bail A."/>
            <person name="Leblanc C."/>
            <person name="Lerouge P."/>
            <person name="Lohr M."/>
            <person name="Lopez P.J."/>
            <person name="Martens C."/>
            <person name="Maumus F."/>
            <person name="Michel G."/>
            <person name="Miranda-Saavedra D."/>
            <person name="Morales J."/>
            <person name="Moreau H."/>
            <person name="Motomura T."/>
            <person name="Nagasato C."/>
            <person name="Napoli C.A."/>
            <person name="Nelson D.R."/>
            <person name="Nyvall-Collen P."/>
            <person name="Peters A.F."/>
            <person name="Pommier C."/>
            <person name="Potin P."/>
            <person name="Poulain J."/>
            <person name="Quesneville H."/>
            <person name="Read B."/>
            <person name="Rensing S.A."/>
            <person name="Ritter A."/>
            <person name="Rousvoal S."/>
            <person name="Samanta M."/>
            <person name="Samson G."/>
            <person name="Schroeder D.C."/>
            <person name="Segurens B."/>
            <person name="Strittmatter M."/>
            <person name="Tonon T."/>
            <person name="Tregear J.W."/>
            <person name="Valentin K."/>
            <person name="von Dassow P."/>
            <person name="Yamagishi T."/>
            <person name="Van de Peer Y."/>
            <person name="Wincker P."/>
        </authorList>
    </citation>
    <scope>NUCLEOTIDE SEQUENCE [LARGE SCALE GENOMIC DNA]</scope>
    <source>
        <strain evidence="9">Ec32 / CCAP1310/4</strain>
    </source>
</reference>
<evidence type="ECO:0000256" key="3">
    <source>
        <dbReference type="ARBA" id="ARBA00022833"/>
    </source>
</evidence>
<dbReference type="InterPro" id="IPR025086">
    <property type="entry name" value="SDE2/SF3A3_SAP"/>
</dbReference>
<keyword evidence="1 4" id="KW-0479">Metal-binding</keyword>
<feature type="region of interest" description="Disordered" evidence="5">
    <location>
        <begin position="546"/>
        <end position="567"/>
    </location>
</feature>
<protein>
    <recommendedName>
        <fullName evidence="10">B30.2/SPRY domain-containing protein</fullName>
    </recommendedName>
</protein>
<dbReference type="PANTHER" id="PTHR13363:SF5">
    <property type="entry name" value="E3 UBIQUITIN-PROTEIN LIGASE RNF123"/>
    <property type="match status" value="1"/>
</dbReference>
<dbReference type="SMART" id="SM00449">
    <property type="entry name" value="SPRY"/>
    <property type="match status" value="1"/>
</dbReference>
<dbReference type="InterPro" id="IPR013320">
    <property type="entry name" value="ConA-like_dom_sf"/>
</dbReference>
<dbReference type="Pfam" id="PF22782">
    <property type="entry name" value="SDE2"/>
    <property type="match status" value="1"/>
</dbReference>
<dbReference type="Pfam" id="PF13297">
    <property type="entry name" value="SDE2_2C"/>
    <property type="match status" value="1"/>
</dbReference>
<dbReference type="Pfam" id="PF00622">
    <property type="entry name" value="SPRY"/>
    <property type="match status" value="1"/>
</dbReference>
<dbReference type="InterPro" id="IPR043136">
    <property type="entry name" value="B30.2/SPRY_sf"/>
</dbReference>
<keyword evidence="9" id="KW-1185">Reference proteome</keyword>
<evidence type="ECO:0000313" key="9">
    <source>
        <dbReference type="Proteomes" id="UP000002630"/>
    </source>
</evidence>
<dbReference type="AlphaFoldDB" id="D8LEW6"/>
<dbReference type="OrthoDB" id="258495at2759"/>
<dbReference type="Gene3D" id="2.60.120.920">
    <property type="match status" value="1"/>
</dbReference>
<accession>D8LEW6</accession>
<dbReference type="EMBL" id="FN649736">
    <property type="protein sequence ID" value="CBN79786.1"/>
    <property type="molecule type" value="Genomic_DNA"/>
</dbReference>
<evidence type="ECO:0000259" key="6">
    <source>
        <dbReference type="PROSITE" id="PS50103"/>
    </source>
</evidence>
<dbReference type="InParanoid" id="D8LEW6"/>
<dbReference type="GO" id="GO:0005737">
    <property type="term" value="C:cytoplasm"/>
    <property type="evidence" value="ECO:0007669"/>
    <property type="project" value="TreeGrafter"/>
</dbReference>
<dbReference type="InterPro" id="IPR053822">
    <property type="entry name" value="SDE2-like_dom"/>
</dbReference>
<dbReference type="PROSITE" id="PS50188">
    <property type="entry name" value="B302_SPRY"/>
    <property type="match status" value="1"/>
</dbReference>
<dbReference type="STRING" id="2880.D8LEW6"/>
<keyword evidence="2 4" id="KW-0863">Zinc-finger</keyword>
<dbReference type="InterPro" id="IPR001870">
    <property type="entry name" value="B30.2/SPRY"/>
</dbReference>
<dbReference type="EMBL" id="FN648000">
    <property type="protein sequence ID" value="CBN79786.1"/>
    <property type="molecule type" value="Genomic_DNA"/>
</dbReference>
<dbReference type="PROSITE" id="PS50103">
    <property type="entry name" value="ZF_C3H1"/>
    <property type="match status" value="1"/>
</dbReference>
<dbReference type="GO" id="GO:0008270">
    <property type="term" value="F:zinc ion binding"/>
    <property type="evidence" value="ECO:0007669"/>
    <property type="project" value="UniProtKB-KW"/>
</dbReference>
<evidence type="ECO:0000256" key="5">
    <source>
        <dbReference type="SAM" id="MobiDB-lite"/>
    </source>
</evidence>
<dbReference type="InterPro" id="IPR003877">
    <property type="entry name" value="SPRY_dom"/>
</dbReference>
<gene>
    <name evidence="8" type="ORF">Esi_0014_0098</name>
</gene>
<dbReference type="PANTHER" id="PTHR13363">
    <property type="entry name" value="RING FINGER AND SRY DOMAIN-CONTAINING"/>
    <property type="match status" value="1"/>
</dbReference>
<dbReference type="eggNOG" id="KOG2242">
    <property type="taxonomic scope" value="Eukaryota"/>
</dbReference>